<reference evidence="1 2" key="1">
    <citation type="submission" date="2016-03" db="EMBL/GenBank/DDBJ databases">
        <title>EvidentialGene: Evidence-directed Construction of Genes on Genomes.</title>
        <authorList>
            <person name="Gilbert D.G."/>
            <person name="Choi J.-H."/>
            <person name="Mockaitis K."/>
            <person name="Colbourne J."/>
            <person name="Pfrender M."/>
        </authorList>
    </citation>
    <scope>NUCLEOTIDE SEQUENCE [LARGE SCALE GENOMIC DNA]</scope>
    <source>
        <strain evidence="1 2">Xinb3</strain>
        <tissue evidence="1">Complete organism</tissue>
    </source>
</reference>
<organism evidence="1 2">
    <name type="scientific">Daphnia magna</name>
    <dbReference type="NCBI Taxonomy" id="35525"/>
    <lineage>
        <taxon>Eukaryota</taxon>
        <taxon>Metazoa</taxon>
        <taxon>Ecdysozoa</taxon>
        <taxon>Arthropoda</taxon>
        <taxon>Crustacea</taxon>
        <taxon>Branchiopoda</taxon>
        <taxon>Diplostraca</taxon>
        <taxon>Cladocera</taxon>
        <taxon>Anomopoda</taxon>
        <taxon>Daphniidae</taxon>
        <taxon>Daphnia</taxon>
    </lineage>
</organism>
<keyword evidence="2" id="KW-1185">Reference proteome</keyword>
<evidence type="ECO:0000313" key="2">
    <source>
        <dbReference type="Proteomes" id="UP000076858"/>
    </source>
</evidence>
<dbReference type="PANTHER" id="PTHR37162">
    <property type="entry name" value="HAT FAMILY DIMERISATION DOMAINCONTAINING PROTEIN-RELATED"/>
    <property type="match status" value="1"/>
</dbReference>
<dbReference type="STRING" id="35525.A0A164Q3M1"/>
<gene>
    <name evidence="1" type="ORF">APZ42_028950</name>
</gene>
<dbReference type="OrthoDB" id="6356243at2759"/>
<accession>A0A164Q3M1</accession>
<comment type="caution">
    <text evidence="1">The sequence shown here is derived from an EMBL/GenBank/DDBJ whole genome shotgun (WGS) entry which is preliminary data.</text>
</comment>
<protein>
    <submittedName>
        <fullName evidence="1">Uncharacterized protein</fullName>
    </submittedName>
</protein>
<dbReference type="AlphaFoldDB" id="A0A164Q3M1"/>
<dbReference type="EMBL" id="LRGB01002485">
    <property type="protein sequence ID" value="KZS07402.1"/>
    <property type="molecule type" value="Genomic_DNA"/>
</dbReference>
<dbReference type="PANTHER" id="PTHR37162:SF1">
    <property type="entry name" value="BED-TYPE DOMAIN-CONTAINING PROTEIN"/>
    <property type="match status" value="1"/>
</dbReference>
<name>A0A164Q3M1_9CRUS</name>
<proteinExistence type="predicted"/>
<evidence type="ECO:0000313" key="1">
    <source>
        <dbReference type="EMBL" id="KZS07402.1"/>
    </source>
</evidence>
<sequence length="212" mass="24454">MQRCNSRRSYYCLARYTEGIKIPKTQMVGLSADTCNTMFGENNSVSQRLKQEIPHLVTVKCTCHSSHLSYSKAFAMLPSIIEEFVREVPSHFSAYKKKDTLIEFQQFCQVEIHSILIPGLTHWLTLQPCAARILEQLNPLILFFTDAFALKPNESNGKILKLLIDPFTKCYLEFLVMVLDKFNKFNATYEGNKPLLFELEDYVNKLILDLGR</sequence>
<dbReference type="Proteomes" id="UP000076858">
    <property type="component" value="Unassembled WGS sequence"/>
</dbReference>